<protein>
    <submittedName>
        <fullName evidence="2">DUF2101 family protein</fullName>
    </submittedName>
</protein>
<keyword evidence="1" id="KW-1133">Transmembrane helix</keyword>
<dbReference type="EMBL" id="JAGVWE010000002">
    <property type="protein sequence ID" value="MBS3062488.1"/>
    <property type="molecule type" value="Genomic_DNA"/>
</dbReference>
<dbReference type="EMBL" id="DUGH01000170">
    <property type="protein sequence ID" value="HIH17141.1"/>
    <property type="molecule type" value="Genomic_DNA"/>
</dbReference>
<evidence type="ECO:0000313" key="4">
    <source>
        <dbReference type="Proteomes" id="UP000564964"/>
    </source>
</evidence>
<sequence>MRASRTLLGKWFKGVSRKTLLAASLQVMVIGLLLLGFARNTLSDSMFLSAQAVLSLVYFFLLVVEFRRVTGREFKAYFLFFAGVWLFAQAAWFFQSQVLLAQFNYSVWLLAGLIAFFAWFRLFFSKRVVDATVIVCDGQLAAVHVEFDLLAGVSAGNYVVSCQTPCKRGAQVKVGVKPFLFLTTPEKVIIQ</sequence>
<accession>A0A7J4JHA3</accession>
<dbReference type="Proteomes" id="UP000564964">
    <property type="component" value="Unassembled WGS sequence"/>
</dbReference>
<dbReference type="AlphaFoldDB" id="A0A7J4JHA3"/>
<evidence type="ECO:0000313" key="3">
    <source>
        <dbReference type="EMBL" id="MBS3062488.1"/>
    </source>
</evidence>
<feature type="transmembrane region" description="Helical" evidence="1">
    <location>
        <begin position="76"/>
        <end position="94"/>
    </location>
</feature>
<keyword evidence="1" id="KW-0812">Transmembrane</keyword>
<reference evidence="3" key="2">
    <citation type="submission" date="2021-03" db="EMBL/GenBank/DDBJ databases">
        <authorList>
            <person name="Jaffe A."/>
        </authorList>
    </citation>
    <scope>NUCLEOTIDE SEQUENCE</scope>
    <source>
        <strain evidence="3">RIFCSPLOWO2_01_FULL_58_19</strain>
    </source>
</reference>
<proteinExistence type="predicted"/>
<comment type="caution">
    <text evidence="2">The sequence shown here is derived from an EMBL/GenBank/DDBJ whole genome shotgun (WGS) entry which is preliminary data.</text>
</comment>
<evidence type="ECO:0000313" key="2">
    <source>
        <dbReference type="EMBL" id="HIH17141.1"/>
    </source>
</evidence>
<reference evidence="4" key="1">
    <citation type="journal article" date="2020" name="bioRxiv">
        <title>A rank-normalized archaeal taxonomy based on genome phylogeny resolves widespread incomplete and uneven classifications.</title>
        <authorList>
            <person name="Rinke C."/>
            <person name="Chuvochina M."/>
            <person name="Mussig A.J."/>
            <person name="Chaumeil P.-A."/>
            <person name="Waite D.W."/>
            <person name="Whitman W.B."/>
            <person name="Parks D.H."/>
            <person name="Hugenholtz P."/>
        </authorList>
    </citation>
    <scope>NUCLEOTIDE SEQUENCE [LARGE SCALE GENOMIC DNA]</scope>
</reference>
<dbReference type="Pfam" id="PF09874">
    <property type="entry name" value="DUF2101"/>
    <property type="match status" value="1"/>
</dbReference>
<organism evidence="2 4">
    <name type="scientific">Candidatus Iainarchaeum sp</name>
    <dbReference type="NCBI Taxonomy" id="3101447"/>
    <lineage>
        <taxon>Archaea</taxon>
        <taxon>Candidatus Iainarchaeota</taxon>
        <taxon>Candidatus Iainarchaeia</taxon>
        <taxon>Candidatus Iainarchaeales</taxon>
        <taxon>Candidatus Iainarchaeaceae</taxon>
        <taxon>Candidatus Iainarchaeum</taxon>
    </lineage>
</organism>
<feature type="transmembrane region" description="Helical" evidence="1">
    <location>
        <begin position="20"/>
        <end position="39"/>
    </location>
</feature>
<evidence type="ECO:0000256" key="1">
    <source>
        <dbReference type="SAM" id="Phobius"/>
    </source>
</evidence>
<feature type="transmembrane region" description="Helical" evidence="1">
    <location>
        <begin position="106"/>
        <end position="124"/>
    </location>
</feature>
<dbReference type="Proteomes" id="UP000678237">
    <property type="component" value="Unassembled WGS sequence"/>
</dbReference>
<dbReference type="InterPro" id="IPR018663">
    <property type="entry name" value="DUF2101_membrane"/>
</dbReference>
<reference evidence="3" key="3">
    <citation type="submission" date="2021-05" db="EMBL/GenBank/DDBJ databases">
        <title>Protein family content uncovers lineage relationships and bacterial pathway maintenance mechanisms in DPANN archaea.</title>
        <authorList>
            <person name="Castelle C.J."/>
            <person name="Meheust R."/>
            <person name="Jaffe A.L."/>
            <person name="Seitz K."/>
            <person name="Gong X."/>
            <person name="Baker B.J."/>
            <person name="Banfield J.F."/>
        </authorList>
    </citation>
    <scope>NUCLEOTIDE SEQUENCE</scope>
    <source>
        <strain evidence="3">RIFCSPLOWO2_01_FULL_58_19</strain>
    </source>
</reference>
<feature type="transmembrane region" description="Helical" evidence="1">
    <location>
        <begin position="45"/>
        <end position="64"/>
    </location>
</feature>
<name>A0A7J4JHA3_9ARCH</name>
<gene>
    <name evidence="2" type="ORF">HA252_07090</name>
    <name evidence="3" type="ORF">J4203_01320</name>
</gene>
<keyword evidence="1" id="KW-0472">Membrane</keyword>